<dbReference type="InterPro" id="IPR003594">
    <property type="entry name" value="HATPase_dom"/>
</dbReference>
<accession>A0AAQ3MLA4</accession>
<organism evidence="3 4">
    <name type="scientific">Vigna mungo</name>
    <name type="common">Black gram</name>
    <name type="synonym">Phaseolus mungo</name>
    <dbReference type="NCBI Taxonomy" id="3915"/>
    <lineage>
        <taxon>Eukaryota</taxon>
        <taxon>Viridiplantae</taxon>
        <taxon>Streptophyta</taxon>
        <taxon>Embryophyta</taxon>
        <taxon>Tracheophyta</taxon>
        <taxon>Spermatophyta</taxon>
        <taxon>Magnoliopsida</taxon>
        <taxon>eudicotyledons</taxon>
        <taxon>Gunneridae</taxon>
        <taxon>Pentapetalae</taxon>
        <taxon>rosids</taxon>
        <taxon>fabids</taxon>
        <taxon>Fabales</taxon>
        <taxon>Fabaceae</taxon>
        <taxon>Papilionoideae</taxon>
        <taxon>50 kb inversion clade</taxon>
        <taxon>NPAAA clade</taxon>
        <taxon>indigoferoid/millettioid clade</taxon>
        <taxon>Phaseoleae</taxon>
        <taxon>Vigna</taxon>
    </lineage>
</organism>
<proteinExistence type="predicted"/>
<dbReference type="InterPro" id="IPR036890">
    <property type="entry name" value="HATPase_C_sf"/>
</dbReference>
<dbReference type="InterPro" id="IPR003661">
    <property type="entry name" value="HisK_dim/P_dom"/>
</dbReference>
<dbReference type="Pfam" id="PF00512">
    <property type="entry name" value="HisKA"/>
    <property type="match status" value="1"/>
</dbReference>
<gene>
    <name evidence="3" type="ORF">V8G54_031916</name>
</gene>
<reference evidence="3 4" key="1">
    <citation type="journal article" date="2023" name="Life. Sci Alliance">
        <title>Evolutionary insights into 3D genome organization and epigenetic landscape of Vigna mungo.</title>
        <authorList>
            <person name="Junaid A."/>
            <person name="Singh B."/>
            <person name="Bhatia S."/>
        </authorList>
    </citation>
    <scope>NUCLEOTIDE SEQUENCE [LARGE SCALE GENOMIC DNA]</scope>
    <source>
        <strain evidence="3">Urdbean</strain>
    </source>
</reference>
<dbReference type="InterPro" id="IPR036097">
    <property type="entry name" value="HisK_dim/P_sf"/>
</dbReference>
<dbReference type="FunFam" id="1.10.287.130:FF:000029">
    <property type="entry name" value="Phytochrome"/>
    <property type="match status" value="1"/>
</dbReference>
<keyword evidence="4" id="KW-1185">Reference proteome</keyword>
<dbReference type="AlphaFoldDB" id="A0AAQ3MLA4"/>
<dbReference type="EMBL" id="CP144691">
    <property type="protein sequence ID" value="WVY92828.1"/>
    <property type="molecule type" value="Genomic_DNA"/>
</dbReference>
<dbReference type="SUPFAM" id="SSF47384">
    <property type="entry name" value="Homodimeric domain of signal transducing histidine kinase"/>
    <property type="match status" value="1"/>
</dbReference>
<evidence type="ECO:0000313" key="4">
    <source>
        <dbReference type="Proteomes" id="UP001374535"/>
    </source>
</evidence>
<dbReference type="Proteomes" id="UP001374535">
    <property type="component" value="Chromosome 10"/>
</dbReference>
<keyword evidence="1" id="KW-0675">Receptor</keyword>
<name>A0AAQ3MLA4_VIGMU</name>
<evidence type="ECO:0000256" key="1">
    <source>
        <dbReference type="ARBA" id="ARBA00023170"/>
    </source>
</evidence>
<evidence type="ECO:0000259" key="2">
    <source>
        <dbReference type="SMART" id="SM00388"/>
    </source>
</evidence>
<protein>
    <recommendedName>
        <fullName evidence="2">Signal transduction histidine kinase dimerisation/phosphoacceptor domain-containing protein</fullName>
    </recommendedName>
</protein>
<dbReference type="SMART" id="SM00388">
    <property type="entry name" value="HisKA"/>
    <property type="match status" value="1"/>
</dbReference>
<feature type="domain" description="Signal transduction histidine kinase dimerisation/phosphoacceptor" evidence="2">
    <location>
        <begin position="21"/>
        <end position="85"/>
    </location>
</feature>
<dbReference type="CDD" id="cd00082">
    <property type="entry name" value="HisKA"/>
    <property type="match status" value="1"/>
</dbReference>
<sequence length="156" mass="17765">MSPELQQALKAQRQQEKTSFARMKELAYISQGVKNPLSGIRFTNSLLEATGLTDEQKQFLETSAACEKQMFKIIRDIDLESIDDGMVCPGEGLPPELIQDMFNNSRWVSQEGLGLSMSRKILKVLNGEVQYIREAERCYFFILLELPVTRKNSKKA</sequence>
<dbReference type="GO" id="GO:0000155">
    <property type="term" value="F:phosphorelay sensor kinase activity"/>
    <property type="evidence" value="ECO:0007669"/>
    <property type="project" value="InterPro"/>
</dbReference>
<dbReference type="Pfam" id="PF02518">
    <property type="entry name" value="HATPase_c"/>
    <property type="match status" value="1"/>
</dbReference>
<dbReference type="SUPFAM" id="SSF55874">
    <property type="entry name" value="ATPase domain of HSP90 chaperone/DNA topoisomerase II/histidine kinase"/>
    <property type="match status" value="1"/>
</dbReference>
<dbReference type="Gene3D" id="1.10.287.130">
    <property type="match status" value="1"/>
</dbReference>
<evidence type="ECO:0000313" key="3">
    <source>
        <dbReference type="EMBL" id="WVY92828.1"/>
    </source>
</evidence>